<gene>
    <name evidence="8" type="primary">argS</name>
    <name evidence="12" type="ORF">A2W32_00710</name>
</gene>
<dbReference type="STRING" id="1802610.A2W32_00710"/>
<dbReference type="Gene3D" id="3.40.50.620">
    <property type="entry name" value="HUPs"/>
    <property type="match status" value="1"/>
</dbReference>
<dbReference type="Gene3D" id="3.30.1360.70">
    <property type="entry name" value="Arginyl tRNA synthetase N-terminal domain"/>
    <property type="match status" value="1"/>
</dbReference>
<keyword evidence="5 8" id="KW-0648">Protein biosynthesis</keyword>
<evidence type="ECO:0000256" key="9">
    <source>
        <dbReference type="RuleBase" id="RU363038"/>
    </source>
</evidence>
<dbReference type="GO" id="GO:0004814">
    <property type="term" value="F:arginine-tRNA ligase activity"/>
    <property type="evidence" value="ECO:0007669"/>
    <property type="project" value="UniProtKB-UniRule"/>
</dbReference>
<dbReference type="PRINTS" id="PR01038">
    <property type="entry name" value="TRNASYNTHARG"/>
</dbReference>
<dbReference type="EMBL" id="MEUT01000050">
    <property type="protein sequence ID" value="OGC49502.1"/>
    <property type="molecule type" value="Genomic_DNA"/>
</dbReference>
<dbReference type="GO" id="GO:0006420">
    <property type="term" value="P:arginyl-tRNA aminoacylation"/>
    <property type="evidence" value="ECO:0007669"/>
    <property type="project" value="UniProtKB-UniRule"/>
</dbReference>
<dbReference type="SMART" id="SM01016">
    <property type="entry name" value="Arg_tRNA_synt_N"/>
    <property type="match status" value="1"/>
</dbReference>
<evidence type="ECO:0000259" key="11">
    <source>
        <dbReference type="SMART" id="SM01016"/>
    </source>
</evidence>
<name>A0A1F4UX68_UNCKA</name>
<organism evidence="12 13">
    <name type="scientific">candidate division WWE3 bacterium RBG_16_37_10</name>
    <dbReference type="NCBI Taxonomy" id="1802610"/>
    <lineage>
        <taxon>Bacteria</taxon>
        <taxon>Katanobacteria</taxon>
    </lineage>
</organism>
<comment type="caution">
    <text evidence="12">The sequence shown here is derived from an EMBL/GenBank/DDBJ whole genome shotgun (WGS) entry which is preliminary data.</text>
</comment>
<dbReference type="Pfam" id="PF03485">
    <property type="entry name" value="Arg_tRNA_synt_N"/>
    <property type="match status" value="1"/>
</dbReference>
<comment type="caution">
    <text evidence="8">Lacks conserved residue(s) required for the propagation of feature annotation.</text>
</comment>
<accession>A0A1F4UX68</accession>
<dbReference type="GO" id="GO:0005524">
    <property type="term" value="F:ATP binding"/>
    <property type="evidence" value="ECO:0007669"/>
    <property type="project" value="UniProtKB-UniRule"/>
</dbReference>
<keyword evidence="8" id="KW-0963">Cytoplasm</keyword>
<keyword evidence="2 8" id="KW-0436">Ligase</keyword>
<evidence type="ECO:0000313" key="12">
    <source>
        <dbReference type="EMBL" id="OGC49502.1"/>
    </source>
</evidence>
<sequence>MDIQSVLEQYIRKAVKQKYNVELENVHLEHPENEKWGDYATNVAMELAKEVKQNPMEIAKNICYEIRGYELSITEIDKKYKIFDNVDFVQPGFINFKLSKEWLFNVLYLILADPEDYGSSELGNKKRIALEHSNVNPNKAAHIGHLRNACLGQFLERTYEFLGYHVEVQYYTNDLGVQVATSSMGIEKIQDVKPSGYKKYDHYAWDVYSKMESLINESDELKKERESIMQKLEDPATAESIKQKELAQKILVEQLKTFQNLGVDYDVVVYESDIIALKMWEKAFERLKQNENVYYATEGKSSGCWLVKVSNSSGSKKDNQESEIEEDKIIVRANGVPTYTGKDIAYHMWKFGLIGIDFGYKKADFGTQSKDLWLTTSKSDGQKNVSFSGVDKVLDVIGGEQTYAMEVVKKSLAYLGYNEESENMTHVNYGFVYLSPKTAQNLGIDTSDGKERYGMSGRKGWGIKIDDFIDLVDEKLMSDHGEFEALKDVRNGAIKFEMLKFNTFQDVVFDLDSALNVKGFSGPYIQYTYARTNSVLERTNWMFDKSLVGYHLDLLSNSNLNDKEISVLRCLYKFPEVVARSALEFAPNILCNYLYDLCQRFNTFYNELSILNAPDEFSKEFRLMLTSSINRVLSNGLFLLGITAPRKM</sequence>
<dbReference type="Gene3D" id="1.10.730.10">
    <property type="entry name" value="Isoleucyl-tRNA Synthetase, Domain 1"/>
    <property type="match status" value="1"/>
</dbReference>
<evidence type="ECO:0000256" key="3">
    <source>
        <dbReference type="ARBA" id="ARBA00022741"/>
    </source>
</evidence>
<dbReference type="FunFam" id="1.10.730.10:FF:000006">
    <property type="entry name" value="Arginyl-tRNA synthetase 2, mitochondrial"/>
    <property type="match status" value="1"/>
</dbReference>
<comment type="similarity">
    <text evidence="1 8 9">Belongs to the class-I aminoacyl-tRNA synthetase family.</text>
</comment>
<evidence type="ECO:0000256" key="5">
    <source>
        <dbReference type="ARBA" id="ARBA00022917"/>
    </source>
</evidence>
<keyword evidence="3 8" id="KW-0547">Nucleotide-binding</keyword>
<dbReference type="InterPro" id="IPR009080">
    <property type="entry name" value="tRNAsynth_Ia_anticodon-bd"/>
</dbReference>
<dbReference type="InterPro" id="IPR014729">
    <property type="entry name" value="Rossmann-like_a/b/a_fold"/>
</dbReference>
<feature type="domain" description="DALR anticodon binding" evidence="10">
    <location>
        <begin position="525"/>
        <end position="648"/>
    </location>
</feature>
<dbReference type="GO" id="GO:0005737">
    <property type="term" value="C:cytoplasm"/>
    <property type="evidence" value="ECO:0007669"/>
    <property type="project" value="UniProtKB-SubCell"/>
</dbReference>
<reference evidence="12 13" key="1">
    <citation type="journal article" date="2016" name="Nat. Commun.">
        <title>Thousands of microbial genomes shed light on interconnected biogeochemical processes in an aquifer system.</title>
        <authorList>
            <person name="Anantharaman K."/>
            <person name="Brown C.T."/>
            <person name="Hug L.A."/>
            <person name="Sharon I."/>
            <person name="Castelle C.J."/>
            <person name="Probst A.J."/>
            <person name="Thomas B.C."/>
            <person name="Singh A."/>
            <person name="Wilkins M.J."/>
            <person name="Karaoz U."/>
            <person name="Brodie E.L."/>
            <person name="Williams K.H."/>
            <person name="Hubbard S.S."/>
            <person name="Banfield J.F."/>
        </authorList>
    </citation>
    <scope>NUCLEOTIDE SEQUENCE [LARGE SCALE GENOMIC DNA]</scope>
</reference>
<evidence type="ECO:0000259" key="10">
    <source>
        <dbReference type="SMART" id="SM00836"/>
    </source>
</evidence>
<dbReference type="Proteomes" id="UP000177371">
    <property type="component" value="Unassembled WGS sequence"/>
</dbReference>
<dbReference type="InterPro" id="IPR005148">
    <property type="entry name" value="Arg-tRNA-synth_N"/>
</dbReference>
<comment type="catalytic activity">
    <reaction evidence="7 8">
        <text>tRNA(Arg) + L-arginine + ATP = L-arginyl-tRNA(Arg) + AMP + diphosphate</text>
        <dbReference type="Rhea" id="RHEA:20301"/>
        <dbReference type="Rhea" id="RHEA-COMP:9658"/>
        <dbReference type="Rhea" id="RHEA-COMP:9673"/>
        <dbReference type="ChEBI" id="CHEBI:30616"/>
        <dbReference type="ChEBI" id="CHEBI:32682"/>
        <dbReference type="ChEBI" id="CHEBI:33019"/>
        <dbReference type="ChEBI" id="CHEBI:78442"/>
        <dbReference type="ChEBI" id="CHEBI:78513"/>
        <dbReference type="ChEBI" id="CHEBI:456215"/>
        <dbReference type="EC" id="6.1.1.19"/>
    </reaction>
</comment>
<evidence type="ECO:0000256" key="7">
    <source>
        <dbReference type="ARBA" id="ARBA00049339"/>
    </source>
</evidence>
<evidence type="ECO:0000256" key="4">
    <source>
        <dbReference type="ARBA" id="ARBA00022840"/>
    </source>
</evidence>
<evidence type="ECO:0000256" key="8">
    <source>
        <dbReference type="HAMAP-Rule" id="MF_00123"/>
    </source>
</evidence>
<dbReference type="PANTHER" id="PTHR11956:SF5">
    <property type="entry name" value="ARGININE--TRNA LIGASE, CYTOPLASMIC"/>
    <property type="match status" value="1"/>
</dbReference>
<dbReference type="SMART" id="SM00836">
    <property type="entry name" value="DALR_1"/>
    <property type="match status" value="1"/>
</dbReference>
<evidence type="ECO:0000256" key="6">
    <source>
        <dbReference type="ARBA" id="ARBA00023146"/>
    </source>
</evidence>
<proteinExistence type="inferred from homology"/>
<dbReference type="Pfam" id="PF05746">
    <property type="entry name" value="DALR_1"/>
    <property type="match status" value="1"/>
</dbReference>
<protein>
    <recommendedName>
        <fullName evidence="8">Arginine--tRNA ligase</fullName>
        <ecNumber evidence="8">6.1.1.19</ecNumber>
    </recommendedName>
    <alternativeName>
        <fullName evidence="8">Arginyl-tRNA synthetase</fullName>
        <shortName evidence="8">ArgRS</shortName>
    </alternativeName>
</protein>
<evidence type="ECO:0000256" key="2">
    <source>
        <dbReference type="ARBA" id="ARBA00022598"/>
    </source>
</evidence>
<dbReference type="SUPFAM" id="SSF55190">
    <property type="entry name" value="Arginyl-tRNA synthetase (ArgRS), N-terminal 'additional' domain"/>
    <property type="match status" value="1"/>
</dbReference>
<keyword evidence="6 8" id="KW-0030">Aminoacyl-tRNA synthetase</keyword>
<dbReference type="HAMAP" id="MF_00123">
    <property type="entry name" value="Arg_tRNA_synth"/>
    <property type="match status" value="1"/>
</dbReference>
<comment type="subunit">
    <text evidence="8">Monomer.</text>
</comment>
<evidence type="ECO:0000313" key="13">
    <source>
        <dbReference type="Proteomes" id="UP000177371"/>
    </source>
</evidence>
<keyword evidence="4 8" id="KW-0067">ATP-binding</keyword>
<dbReference type="PANTHER" id="PTHR11956">
    <property type="entry name" value="ARGINYL-TRNA SYNTHETASE"/>
    <property type="match status" value="1"/>
</dbReference>
<dbReference type="InterPro" id="IPR035684">
    <property type="entry name" value="ArgRS_core"/>
</dbReference>
<dbReference type="Pfam" id="PF00750">
    <property type="entry name" value="tRNA-synt_1d"/>
    <property type="match status" value="1"/>
</dbReference>
<comment type="subcellular location">
    <subcellularLocation>
        <location evidence="8">Cytoplasm</location>
    </subcellularLocation>
</comment>
<dbReference type="SUPFAM" id="SSF47323">
    <property type="entry name" value="Anticodon-binding domain of a subclass of class I aminoacyl-tRNA synthetases"/>
    <property type="match status" value="1"/>
</dbReference>
<evidence type="ECO:0000256" key="1">
    <source>
        <dbReference type="ARBA" id="ARBA00005594"/>
    </source>
</evidence>
<feature type="domain" description="Arginyl tRNA synthetase N-terminal" evidence="11">
    <location>
        <begin position="5"/>
        <end position="98"/>
    </location>
</feature>
<dbReference type="InterPro" id="IPR001278">
    <property type="entry name" value="Arg-tRNA-ligase"/>
</dbReference>
<dbReference type="EC" id="6.1.1.19" evidence="8"/>
<dbReference type="AlphaFoldDB" id="A0A1F4UX68"/>
<dbReference type="InterPro" id="IPR036695">
    <property type="entry name" value="Arg-tRNA-synth_N_sf"/>
</dbReference>
<dbReference type="SUPFAM" id="SSF52374">
    <property type="entry name" value="Nucleotidylyl transferase"/>
    <property type="match status" value="1"/>
</dbReference>
<dbReference type="InterPro" id="IPR008909">
    <property type="entry name" value="DALR_anticod-bd"/>
</dbReference>